<dbReference type="EMBL" id="CAXAJV020001296">
    <property type="protein sequence ID" value="CAL7947558.1"/>
    <property type="molecule type" value="Genomic_DNA"/>
</dbReference>
<dbReference type="PANTHER" id="PTHR31350:SF21">
    <property type="entry name" value="F-BOX ONLY PROTEIN 21"/>
    <property type="match status" value="1"/>
</dbReference>
<dbReference type="InterPro" id="IPR011722">
    <property type="entry name" value="Hemimethylated_DNA-bd_dom"/>
</dbReference>
<sequence>MYILENKQLELSDVINFSSTCKTLRAIVNESNKLWKTKFFQRWPFLEEVYQTSKELEGKIINWREEVKASVNSRKKLLYHLSLMSSKHYKKVPFSNSGFKEYDSLVCPEEGAHPLAYYFLVDELVSLIKCPVRSSNLTHRYYALIVVRYLRQKHLKSEWEKFISLPPKQQTLECGAIIVAQWSQPEKHISYLEISSKLDSIAEQTKELLREHHPKHPIFSVPKETFTFWKNNIIDDNQWNVSDSKQITNALCTVLFKKLGFHGNEQMYYSLENLFIDRVLENRHGIPITLAIVFESVARRLGIRCEPVIFPSHFLLRWRESYDSESKNIENFYIDVFNGGQFLTKKNCPRISSVSKCPLENYNIRDAASAIEVVTRMADNLELAATQPDRVTRVRSAFEFRHMIQPNDVKTILHLVEMYAALNIDLTELVKIIDNMLKNPDLMSTRQAVMIISESLQQYQQNLEPEIQEHMHNIPKKRTPQVKYAIGLIMMHRVEGYLCVITGWDACYMRDKESMNEVYGEDADGDLEQPFYYILYPESYCYVAQGSILLTLICSIRRKLNRIFQNNDVTLLIENLVLAPNPQWIDHHQIGRYFCKFSDTHYIPNEESAREYPEDEQVRNELIAKFVKK</sequence>
<accession>A0ABP1P4X2</accession>
<dbReference type="Pfam" id="PF08755">
    <property type="entry name" value="YccV-like"/>
    <property type="match status" value="1"/>
</dbReference>
<dbReference type="SUPFAM" id="SSF81383">
    <property type="entry name" value="F-box domain"/>
    <property type="match status" value="1"/>
</dbReference>
<name>A0ABP1P4X2_XYLVO</name>
<dbReference type="Gene3D" id="2.30.30.390">
    <property type="entry name" value="Hemimethylated DNA-binding domain"/>
    <property type="match status" value="1"/>
</dbReference>
<evidence type="ECO:0000313" key="3">
    <source>
        <dbReference type="Proteomes" id="UP001642520"/>
    </source>
</evidence>
<dbReference type="InterPro" id="IPR036623">
    <property type="entry name" value="Hemimethylated_DNA-bd_sf"/>
</dbReference>
<dbReference type="NCBIfam" id="TIGR02097">
    <property type="entry name" value="yccV"/>
    <property type="match status" value="1"/>
</dbReference>
<dbReference type="Pfam" id="PF13369">
    <property type="entry name" value="Transglut_core2"/>
    <property type="match status" value="1"/>
</dbReference>
<dbReference type="InterPro" id="IPR036047">
    <property type="entry name" value="F-box-like_dom_sf"/>
</dbReference>
<feature type="domain" description="Hemimethylated DNA-binding" evidence="1">
    <location>
        <begin position="481"/>
        <end position="605"/>
    </location>
</feature>
<dbReference type="PANTHER" id="PTHR31350">
    <property type="entry name" value="SI:DKEY-261L7.2"/>
    <property type="match status" value="1"/>
</dbReference>
<dbReference type="SMART" id="SM00992">
    <property type="entry name" value="YccV-like"/>
    <property type="match status" value="1"/>
</dbReference>
<reference evidence="2 3" key="1">
    <citation type="submission" date="2024-08" db="EMBL/GenBank/DDBJ databases">
        <authorList>
            <person name="Will J Nash"/>
            <person name="Angela Man"/>
            <person name="Seanna McTaggart"/>
            <person name="Kendall Baker"/>
            <person name="Tom Barker"/>
            <person name="Leah Catchpole"/>
            <person name="Alex Durrant"/>
            <person name="Karim Gharbi"/>
            <person name="Naomi Irish"/>
            <person name="Gemy Kaithakottil"/>
            <person name="Debby Ku"/>
            <person name="Aaliyah Providence"/>
            <person name="Felix Shaw"/>
            <person name="David Swarbreck"/>
            <person name="Chris Watkins"/>
            <person name="Ann M. McCartney"/>
            <person name="Giulio Formenti"/>
            <person name="Alice Mouton"/>
            <person name="Noel Vella"/>
            <person name="Bjorn M von Reumont"/>
            <person name="Adriana Vella"/>
            <person name="Wilfried Haerty"/>
        </authorList>
    </citation>
    <scope>NUCLEOTIDE SEQUENCE [LARGE SCALE GENOMIC DNA]</scope>
</reference>
<gene>
    <name evidence="2" type="ORF">XYLVIOL_LOCUS8404</name>
</gene>
<evidence type="ECO:0000313" key="2">
    <source>
        <dbReference type="EMBL" id="CAL7947558.1"/>
    </source>
</evidence>
<keyword evidence="3" id="KW-1185">Reference proteome</keyword>
<dbReference type="InterPro" id="IPR032698">
    <property type="entry name" value="SirB1_N"/>
</dbReference>
<dbReference type="Proteomes" id="UP001642520">
    <property type="component" value="Unassembled WGS sequence"/>
</dbReference>
<proteinExistence type="predicted"/>
<dbReference type="SUPFAM" id="SSF141255">
    <property type="entry name" value="YccV-like"/>
    <property type="match status" value="1"/>
</dbReference>
<organism evidence="2 3">
    <name type="scientific">Xylocopa violacea</name>
    <name type="common">Violet carpenter bee</name>
    <name type="synonym">Apis violacea</name>
    <dbReference type="NCBI Taxonomy" id="135666"/>
    <lineage>
        <taxon>Eukaryota</taxon>
        <taxon>Metazoa</taxon>
        <taxon>Ecdysozoa</taxon>
        <taxon>Arthropoda</taxon>
        <taxon>Hexapoda</taxon>
        <taxon>Insecta</taxon>
        <taxon>Pterygota</taxon>
        <taxon>Neoptera</taxon>
        <taxon>Endopterygota</taxon>
        <taxon>Hymenoptera</taxon>
        <taxon>Apocrita</taxon>
        <taxon>Aculeata</taxon>
        <taxon>Apoidea</taxon>
        <taxon>Anthophila</taxon>
        <taxon>Apidae</taxon>
        <taxon>Xylocopa</taxon>
        <taxon>Xylocopa</taxon>
    </lineage>
</organism>
<comment type="caution">
    <text evidence="2">The sequence shown here is derived from an EMBL/GenBank/DDBJ whole genome shotgun (WGS) entry which is preliminary data.</text>
</comment>
<protein>
    <recommendedName>
        <fullName evidence="1">Hemimethylated DNA-binding domain-containing protein</fullName>
    </recommendedName>
</protein>
<evidence type="ECO:0000259" key="1">
    <source>
        <dbReference type="SMART" id="SM00992"/>
    </source>
</evidence>